<organism evidence="1 2">
    <name type="scientific">Siphonobacter curvatus</name>
    <dbReference type="NCBI Taxonomy" id="2094562"/>
    <lineage>
        <taxon>Bacteria</taxon>
        <taxon>Pseudomonadati</taxon>
        <taxon>Bacteroidota</taxon>
        <taxon>Cytophagia</taxon>
        <taxon>Cytophagales</taxon>
        <taxon>Cytophagaceae</taxon>
        <taxon>Siphonobacter</taxon>
    </lineage>
</organism>
<reference evidence="2" key="1">
    <citation type="submission" date="2018-02" db="EMBL/GenBank/DDBJ databases">
        <title>Genome sequencing of Solimonas sp. HR-BB.</title>
        <authorList>
            <person name="Lee Y."/>
            <person name="Jeon C.O."/>
        </authorList>
    </citation>
    <scope>NUCLEOTIDE SEQUENCE [LARGE SCALE GENOMIC DNA]</scope>
    <source>
        <strain evidence="2">HR-U</strain>
    </source>
</reference>
<evidence type="ECO:0000313" key="1">
    <source>
        <dbReference type="EMBL" id="PQA54443.1"/>
    </source>
</evidence>
<evidence type="ECO:0000313" key="2">
    <source>
        <dbReference type="Proteomes" id="UP000239590"/>
    </source>
</evidence>
<comment type="caution">
    <text evidence="1">The sequence shown here is derived from an EMBL/GenBank/DDBJ whole genome shotgun (WGS) entry which is preliminary data.</text>
</comment>
<name>A0A2S7IGM8_9BACT</name>
<dbReference type="Proteomes" id="UP000239590">
    <property type="component" value="Unassembled WGS sequence"/>
</dbReference>
<sequence>MNSRKEFERNMFLLQEGFRRDEISISNSNVRTIRGIQNARLSPNQRGNLNTVDEMARLTATMFNNMMHVNREKH</sequence>
<gene>
    <name evidence="1" type="ORF">C5O19_22095</name>
</gene>
<dbReference type="AlphaFoldDB" id="A0A2S7IGM8"/>
<keyword evidence="2" id="KW-1185">Reference proteome</keyword>
<dbReference type="EMBL" id="PTRA01000006">
    <property type="protein sequence ID" value="PQA54443.1"/>
    <property type="molecule type" value="Genomic_DNA"/>
</dbReference>
<accession>A0A2S7IGM8</accession>
<protein>
    <submittedName>
        <fullName evidence="1">Uncharacterized protein</fullName>
    </submittedName>
</protein>
<proteinExistence type="predicted"/>